<dbReference type="Proteomes" id="UP000294746">
    <property type="component" value="Unassembled WGS sequence"/>
</dbReference>
<evidence type="ECO:0000256" key="2">
    <source>
        <dbReference type="ARBA" id="ARBA00023125"/>
    </source>
</evidence>
<dbReference type="PROSITE" id="PS50987">
    <property type="entry name" value="HTH_ARSR_2"/>
    <property type="match status" value="1"/>
</dbReference>
<evidence type="ECO:0000256" key="1">
    <source>
        <dbReference type="ARBA" id="ARBA00023015"/>
    </source>
</evidence>
<proteinExistence type="predicted"/>
<keyword evidence="3" id="KW-0804">Transcription</keyword>
<evidence type="ECO:0000313" key="5">
    <source>
        <dbReference type="EMBL" id="TCP69072.1"/>
    </source>
</evidence>
<keyword evidence="1" id="KW-0805">Transcription regulation</keyword>
<comment type="caution">
    <text evidence="5">The sequence shown here is derived from an EMBL/GenBank/DDBJ whole genome shotgun (WGS) entry which is preliminary data.</text>
</comment>
<evidence type="ECO:0000313" key="6">
    <source>
        <dbReference type="Proteomes" id="UP000294746"/>
    </source>
</evidence>
<dbReference type="SUPFAM" id="SSF46785">
    <property type="entry name" value="Winged helix' DNA-binding domain"/>
    <property type="match status" value="1"/>
</dbReference>
<gene>
    <name evidence="5" type="ORF">EDD57_11455</name>
</gene>
<accession>A0A4R2RX65</accession>
<dbReference type="GO" id="GO:0003700">
    <property type="term" value="F:DNA-binding transcription factor activity"/>
    <property type="evidence" value="ECO:0007669"/>
    <property type="project" value="InterPro"/>
</dbReference>
<organism evidence="5 6">
    <name type="scientific">Baia soyae</name>
    <dbReference type="NCBI Taxonomy" id="1544746"/>
    <lineage>
        <taxon>Bacteria</taxon>
        <taxon>Bacillati</taxon>
        <taxon>Bacillota</taxon>
        <taxon>Bacilli</taxon>
        <taxon>Bacillales</taxon>
        <taxon>Thermoactinomycetaceae</taxon>
        <taxon>Baia</taxon>
    </lineage>
</organism>
<sequence>MSYQVEAGNSIAYELLLSFLLYKRRANLKYLYKGIGWISDVQKRLTAEFETELAEFEDLAFSNVACLLIENCPQNQQVGSFLSWLEGLTAAEMYELLAPHLREVDSQILLDLEKQRNQFVYFLSQWNEQYFQYEKVENTLKKAIHLFNKQKGQMPSTQVVEHFARGLQIEIEDMKHVIMIPSIHFSPLHTFSIFREKIFVWFPLKTEPSSIDELMSIGKCLSDRKRLEILQFLSIQKRTFTEVLKQIGGAKGNIHHHLMTLRAAGLVRVHLTGDSQFCLSTRKEFALELQEKLHSVIYPT</sequence>
<dbReference type="CDD" id="cd00090">
    <property type="entry name" value="HTH_ARSR"/>
    <property type="match status" value="1"/>
</dbReference>
<dbReference type="InterPro" id="IPR011991">
    <property type="entry name" value="ArsR-like_HTH"/>
</dbReference>
<dbReference type="Pfam" id="PF01022">
    <property type="entry name" value="HTH_5"/>
    <property type="match status" value="1"/>
</dbReference>
<dbReference type="GO" id="GO:0003677">
    <property type="term" value="F:DNA binding"/>
    <property type="evidence" value="ECO:0007669"/>
    <property type="project" value="UniProtKB-KW"/>
</dbReference>
<reference evidence="5 6" key="1">
    <citation type="submission" date="2019-03" db="EMBL/GenBank/DDBJ databases">
        <title>Genomic Encyclopedia of Type Strains, Phase IV (KMG-IV): sequencing the most valuable type-strain genomes for metagenomic binning, comparative biology and taxonomic classification.</title>
        <authorList>
            <person name="Goeker M."/>
        </authorList>
    </citation>
    <scope>NUCLEOTIDE SEQUENCE [LARGE SCALE GENOMIC DNA]</scope>
    <source>
        <strain evidence="5 6">DSM 46831</strain>
    </source>
</reference>
<evidence type="ECO:0000259" key="4">
    <source>
        <dbReference type="PROSITE" id="PS50987"/>
    </source>
</evidence>
<dbReference type="SMART" id="SM00418">
    <property type="entry name" value="HTH_ARSR"/>
    <property type="match status" value="1"/>
</dbReference>
<dbReference type="RefSeq" id="WP_131848629.1">
    <property type="nucleotide sequence ID" value="NZ_SLXV01000014.1"/>
</dbReference>
<dbReference type="InterPro" id="IPR051081">
    <property type="entry name" value="HTH_MetalResp_TranReg"/>
</dbReference>
<dbReference type="InterPro" id="IPR036388">
    <property type="entry name" value="WH-like_DNA-bd_sf"/>
</dbReference>
<dbReference type="PANTHER" id="PTHR33154:SF33">
    <property type="entry name" value="TRANSCRIPTIONAL REPRESSOR SDPR"/>
    <property type="match status" value="1"/>
</dbReference>
<feature type="domain" description="HTH arsR-type" evidence="4">
    <location>
        <begin position="206"/>
        <end position="300"/>
    </location>
</feature>
<name>A0A4R2RX65_9BACL</name>
<dbReference type="InterPro" id="IPR001845">
    <property type="entry name" value="HTH_ArsR_DNA-bd_dom"/>
</dbReference>
<dbReference type="OrthoDB" id="2646147at2"/>
<dbReference type="PANTHER" id="PTHR33154">
    <property type="entry name" value="TRANSCRIPTIONAL REGULATOR, ARSR FAMILY"/>
    <property type="match status" value="1"/>
</dbReference>
<dbReference type="Gene3D" id="1.10.10.10">
    <property type="entry name" value="Winged helix-like DNA-binding domain superfamily/Winged helix DNA-binding domain"/>
    <property type="match status" value="1"/>
</dbReference>
<keyword evidence="6" id="KW-1185">Reference proteome</keyword>
<dbReference type="AlphaFoldDB" id="A0A4R2RX65"/>
<evidence type="ECO:0000256" key="3">
    <source>
        <dbReference type="ARBA" id="ARBA00023163"/>
    </source>
</evidence>
<dbReference type="InterPro" id="IPR036390">
    <property type="entry name" value="WH_DNA-bd_sf"/>
</dbReference>
<dbReference type="EMBL" id="SLXV01000014">
    <property type="protein sequence ID" value="TCP69072.1"/>
    <property type="molecule type" value="Genomic_DNA"/>
</dbReference>
<keyword evidence="2" id="KW-0238">DNA-binding</keyword>
<protein>
    <submittedName>
        <fullName evidence="5">ArsR family transcriptional regulator</fullName>
    </submittedName>
</protein>